<reference evidence="5 6" key="1">
    <citation type="journal article" date="2015" name="Genome Announc.">
        <title>Expanding the biotechnology potential of lactobacilli through comparative genomics of 213 strains and associated genera.</title>
        <authorList>
            <person name="Sun Z."/>
            <person name="Harris H.M."/>
            <person name="McCann A."/>
            <person name="Guo C."/>
            <person name="Argimon S."/>
            <person name="Zhang W."/>
            <person name="Yang X."/>
            <person name="Jeffery I.B."/>
            <person name="Cooney J.C."/>
            <person name="Kagawa T.F."/>
            <person name="Liu W."/>
            <person name="Song Y."/>
            <person name="Salvetti E."/>
            <person name="Wrobel A."/>
            <person name="Rasinkangas P."/>
            <person name="Parkhill J."/>
            <person name="Rea M.C."/>
            <person name="O'Sullivan O."/>
            <person name="Ritari J."/>
            <person name="Douillard F.P."/>
            <person name="Paul Ross R."/>
            <person name="Yang R."/>
            <person name="Briner A.E."/>
            <person name="Felis G.E."/>
            <person name="de Vos W.M."/>
            <person name="Barrangou R."/>
            <person name="Klaenhammer T.R."/>
            <person name="Caufield P.W."/>
            <person name="Cui Y."/>
            <person name="Zhang H."/>
            <person name="O'Toole P.W."/>
        </authorList>
    </citation>
    <scope>NUCLEOTIDE SEQUENCE [LARGE SCALE GENOMIC DNA]</scope>
    <source>
        <strain evidence="3 6">ATCC BAA-66</strain>
        <strain evidence="4 5">DSM 13344</strain>
    </source>
</reference>
<dbReference type="EMBL" id="JQAZ01000001">
    <property type="protein sequence ID" value="KRN34141.1"/>
    <property type="molecule type" value="Genomic_DNA"/>
</dbReference>
<feature type="transmembrane region" description="Helical" evidence="1">
    <location>
        <begin position="343"/>
        <end position="364"/>
    </location>
</feature>
<sequence>MKNWLKQRRTALATVLFLTAVATAATVIFLHHLNLIIATGDLTFHLSRIQGLTTILHSPVNFETFNHHGYGVNWFYPSLTLLPAAFFEALTQRLVLSYTLYIWIVNLATIGIAAYCGTRFWRNRTSGVLFALFYLFANYRLSNFFYRADLAEGTAMAFLPLVFLGAYELFWGTGRPNSGWKLLTVGMVGILYTHLLTAFLCILLLLCLTLGALFTRRRPIRTILSEGIKAVSCTALITLPFWGPFLREMSFQKLNHPAFNQLLAQALDPTTTLKAAALNQLDQSNLGLLGLIAITLPLFTLRKWPAAAKWSYGISLVLAFLTTNLFPWQWLQNTPLVYLQFPWRLLGLQAFFASICLVECWHWFRQPAGLKIGLVALALLVLSTASFSLLQTDFTRIGSLKFTTADTSQLATMGEYYQYDYAPAATIPYQTQATQHLFYLDGNWQTHPYHVTAAHFTTKISLSAAQTVTLPVFRYATTQATVNGHPAHVTAGKGGLVGLHLHAGTNTIQIGYTYSIRFYAAILIALLGCLPLLKRPQSKNRNV</sequence>
<dbReference type="PATRIC" id="fig|81857.3.peg.219"/>
<organism evidence="4 5">
    <name type="scientific">Lactobacillus selangorensis</name>
    <dbReference type="NCBI Taxonomy" id="81857"/>
    <lineage>
        <taxon>Bacteria</taxon>
        <taxon>Bacillati</taxon>
        <taxon>Bacillota</taxon>
        <taxon>Bacilli</taxon>
        <taxon>Lactobacillales</taxon>
        <taxon>Lactobacillaceae</taxon>
        <taxon>Lactobacillus</taxon>
    </lineage>
</organism>
<feature type="transmembrane region" description="Helical" evidence="1">
    <location>
        <begin position="191"/>
        <end position="215"/>
    </location>
</feature>
<feature type="transmembrane region" description="Helical" evidence="1">
    <location>
        <begin position="313"/>
        <end position="331"/>
    </location>
</feature>
<accession>A0A0R2GBH3</accession>
<proteinExistence type="predicted"/>
<dbReference type="OrthoDB" id="9784157at2"/>
<feature type="transmembrane region" description="Helical" evidence="1">
    <location>
        <begin position="227"/>
        <end position="245"/>
    </location>
</feature>
<feature type="transmembrane region" description="Helical" evidence="1">
    <location>
        <begin position="284"/>
        <end position="301"/>
    </location>
</feature>
<dbReference type="RefSeq" id="WP_057768734.1">
    <property type="nucleotide sequence ID" value="NZ_JQAT01000001.1"/>
</dbReference>
<dbReference type="STRING" id="81857.IV38_GL000213"/>
<keyword evidence="1" id="KW-0472">Membrane</keyword>
<feature type="transmembrane region" description="Helical" evidence="1">
    <location>
        <begin position="153"/>
        <end position="171"/>
    </location>
</feature>
<comment type="caution">
    <text evidence="4">The sequence shown here is derived from an EMBL/GenBank/DDBJ whole genome shotgun (WGS) entry which is preliminary data.</text>
</comment>
<evidence type="ECO:0000313" key="3">
    <source>
        <dbReference type="EMBL" id="KRN29330.1"/>
    </source>
</evidence>
<keyword evidence="1" id="KW-1133">Transmembrane helix</keyword>
<dbReference type="Pfam" id="PF10131">
    <property type="entry name" value="PTPS_related"/>
    <property type="match status" value="1"/>
</dbReference>
<evidence type="ECO:0000256" key="1">
    <source>
        <dbReference type="SAM" id="Phobius"/>
    </source>
</evidence>
<evidence type="ECO:0000259" key="2">
    <source>
        <dbReference type="Pfam" id="PF10131"/>
    </source>
</evidence>
<feature type="transmembrane region" description="Helical" evidence="1">
    <location>
        <begin position="74"/>
        <end position="91"/>
    </location>
</feature>
<dbReference type="Proteomes" id="UP000051645">
    <property type="component" value="Unassembled WGS sequence"/>
</dbReference>
<evidence type="ECO:0000313" key="5">
    <source>
        <dbReference type="Proteomes" id="UP000051645"/>
    </source>
</evidence>
<dbReference type="InterPro" id="IPR018776">
    <property type="entry name" value="Membrane_prot_PTPS-rel_domain"/>
</dbReference>
<evidence type="ECO:0000313" key="4">
    <source>
        <dbReference type="EMBL" id="KRN34141.1"/>
    </source>
</evidence>
<dbReference type="Proteomes" id="UP000051751">
    <property type="component" value="Unassembled WGS sequence"/>
</dbReference>
<name>A0A0R2GBH3_9LACO</name>
<gene>
    <name evidence="3" type="ORF">IV38_GL000213</name>
    <name evidence="4" type="ORF">IV40_GL000456</name>
</gene>
<evidence type="ECO:0000313" key="6">
    <source>
        <dbReference type="Proteomes" id="UP000051751"/>
    </source>
</evidence>
<keyword evidence="1" id="KW-0812">Transmembrane</keyword>
<keyword evidence="5" id="KW-1185">Reference proteome</keyword>
<feature type="domain" description="Membrane protein 6-pyruvoyl-tetrahydropterin synthase-related" evidence="2">
    <location>
        <begin position="75"/>
        <end position="388"/>
    </location>
</feature>
<dbReference type="EMBL" id="JQAT01000001">
    <property type="protein sequence ID" value="KRN29330.1"/>
    <property type="molecule type" value="Genomic_DNA"/>
</dbReference>
<dbReference type="AlphaFoldDB" id="A0A0R2GBH3"/>
<feature type="transmembrane region" description="Helical" evidence="1">
    <location>
        <begin position="98"/>
        <end position="121"/>
    </location>
</feature>
<feature type="transmembrane region" description="Helical" evidence="1">
    <location>
        <begin position="516"/>
        <end position="533"/>
    </location>
</feature>
<feature type="transmembrane region" description="Helical" evidence="1">
    <location>
        <begin position="371"/>
        <end position="390"/>
    </location>
</feature>
<protein>
    <recommendedName>
        <fullName evidence="2">Membrane protein 6-pyruvoyl-tetrahydropterin synthase-related domain-containing protein</fullName>
    </recommendedName>
</protein>